<dbReference type="OrthoDB" id="1523296at2"/>
<gene>
    <name evidence="2" type="primary">tssG</name>
    <name evidence="2" type="ORF">E8A74_05910</name>
</gene>
<sequence>MGAEERQPQPDLSGGPNPDAAFAPSLDPERQAKAMISAKMAELEHSARRYSFFRLVYILERLFPGSAPVGQLGPVATERIRLRGDTSLIFASTDVSELKSTKYPDEIDRARITAGFMGLYGSVSPLPTYYVEELAQDDYQGGPQPKREFLDVFNHRLLSLFYRAFTKYRHSVGYRKKGDDPFTRRLLCAAGIDGFREHKSPLHRFLYLRYAPLLATKSRSARGLEVVLKDIFGSMGVDIEQFVGHWTLLEKPLRNKMGVANHQLGESLTIGRWVYDGTGRFKIKLGPLKYDEYISFLPGGSNRAVLKAAVDTLTRGACDAMLELHVATEDAPRFQLASPRASTLARTTWLGGPVGQNFVIEVPLNDKPQRTGQGDEEEEERLDPPPLPY</sequence>
<accession>A0A4U1JHS5</accession>
<dbReference type="RefSeq" id="WP_136927936.1">
    <property type="nucleotide sequence ID" value="NZ_SSMQ01000004.1"/>
</dbReference>
<reference evidence="2 3" key="1">
    <citation type="submission" date="2019-04" db="EMBL/GenBank/DDBJ databases">
        <authorList>
            <person name="Li Y."/>
            <person name="Wang J."/>
        </authorList>
    </citation>
    <scope>NUCLEOTIDE SEQUENCE [LARGE SCALE GENOMIC DNA]</scope>
    <source>
        <strain evidence="2 3">DSM 14668</strain>
    </source>
</reference>
<keyword evidence="3" id="KW-1185">Reference proteome</keyword>
<proteinExistence type="predicted"/>
<organism evidence="2 3">
    <name type="scientific">Polyangium fumosum</name>
    <dbReference type="NCBI Taxonomy" id="889272"/>
    <lineage>
        <taxon>Bacteria</taxon>
        <taxon>Pseudomonadati</taxon>
        <taxon>Myxococcota</taxon>
        <taxon>Polyangia</taxon>
        <taxon>Polyangiales</taxon>
        <taxon>Polyangiaceae</taxon>
        <taxon>Polyangium</taxon>
    </lineage>
</organism>
<evidence type="ECO:0000313" key="3">
    <source>
        <dbReference type="Proteomes" id="UP000309215"/>
    </source>
</evidence>
<dbReference type="PANTHER" id="PTHR35564:SF3">
    <property type="entry name" value="TYPE VI SECRETION SYSTEM BASEPLATE SUBUNIT TSSG"/>
    <property type="match status" value="1"/>
</dbReference>
<comment type="caution">
    <text evidence="2">The sequence shown here is derived from an EMBL/GenBank/DDBJ whole genome shotgun (WGS) entry which is preliminary data.</text>
</comment>
<dbReference type="NCBIfam" id="TIGR03347">
    <property type="entry name" value="VI_chp_1"/>
    <property type="match status" value="1"/>
</dbReference>
<name>A0A4U1JHS5_9BACT</name>
<dbReference type="InterPro" id="IPR010732">
    <property type="entry name" value="T6SS_TssG-like"/>
</dbReference>
<feature type="region of interest" description="Disordered" evidence="1">
    <location>
        <begin position="362"/>
        <end position="389"/>
    </location>
</feature>
<dbReference type="Proteomes" id="UP000309215">
    <property type="component" value="Unassembled WGS sequence"/>
</dbReference>
<evidence type="ECO:0000256" key="1">
    <source>
        <dbReference type="SAM" id="MobiDB-lite"/>
    </source>
</evidence>
<feature type="region of interest" description="Disordered" evidence="1">
    <location>
        <begin position="1"/>
        <end position="24"/>
    </location>
</feature>
<dbReference type="PANTHER" id="PTHR35564">
    <property type="match status" value="1"/>
</dbReference>
<dbReference type="Pfam" id="PF06996">
    <property type="entry name" value="T6SS_TssG"/>
    <property type="match status" value="1"/>
</dbReference>
<protein>
    <submittedName>
        <fullName evidence="2">Type VI secretion system baseplate subunit TssG</fullName>
    </submittedName>
</protein>
<evidence type="ECO:0000313" key="2">
    <source>
        <dbReference type="EMBL" id="TKD12142.1"/>
    </source>
</evidence>
<dbReference type="AlphaFoldDB" id="A0A4U1JHS5"/>
<dbReference type="EMBL" id="SSMQ01000004">
    <property type="protein sequence ID" value="TKD12142.1"/>
    <property type="molecule type" value="Genomic_DNA"/>
</dbReference>